<keyword evidence="1" id="KW-0812">Transmembrane</keyword>
<dbReference type="Pfam" id="PF05656">
    <property type="entry name" value="DUF805"/>
    <property type="match status" value="1"/>
</dbReference>
<gene>
    <name evidence="2" type="ORF">HT578_20800</name>
</gene>
<sequence>MIAYHICNLGRLSGREGQRSFWLWFALVAAGLVALAAAVAVPIFSATFARMERFAREHPESSTISRGPGHVRIEIEGAHPEFMPDMAAVLTLGAVATLIAVILLGAAVVRRLHDGNRTGRWALLPVPFYVMGLALSYPLFSAARQGEVPGFGRFALLMLSNLGYLGALATLLIFLALPGTAGPNRFGDAPES</sequence>
<dbReference type="EMBL" id="CP054856">
    <property type="protein sequence ID" value="QVM85817.1"/>
    <property type="molecule type" value="Genomic_DNA"/>
</dbReference>
<organism evidence="2 3">
    <name type="scientific">Novosphingobium decolorationis</name>
    <dbReference type="NCBI Taxonomy" id="2698673"/>
    <lineage>
        <taxon>Bacteria</taxon>
        <taxon>Pseudomonadati</taxon>
        <taxon>Pseudomonadota</taxon>
        <taxon>Alphaproteobacteria</taxon>
        <taxon>Sphingomonadales</taxon>
        <taxon>Sphingomonadaceae</taxon>
        <taxon>Novosphingobium</taxon>
    </lineage>
</organism>
<keyword evidence="3" id="KW-1185">Reference proteome</keyword>
<feature type="transmembrane region" description="Helical" evidence="1">
    <location>
        <begin position="152"/>
        <end position="177"/>
    </location>
</feature>
<feature type="transmembrane region" description="Helical" evidence="1">
    <location>
        <begin position="121"/>
        <end position="140"/>
    </location>
</feature>
<name>A0ABX8E9G0_9SPHN</name>
<protein>
    <submittedName>
        <fullName evidence="2">DUF805 domain-containing protein</fullName>
    </submittedName>
</protein>
<evidence type="ECO:0000313" key="3">
    <source>
        <dbReference type="Proteomes" id="UP000677126"/>
    </source>
</evidence>
<evidence type="ECO:0000256" key="1">
    <source>
        <dbReference type="SAM" id="Phobius"/>
    </source>
</evidence>
<evidence type="ECO:0000313" key="2">
    <source>
        <dbReference type="EMBL" id="QVM85817.1"/>
    </source>
</evidence>
<reference evidence="2 3" key="1">
    <citation type="journal article" date="2021" name="Int. J. Syst. Evol. Microbiol.">
        <title>Novosphingobium decolorationis sp. nov., an aniline blue-decolourizing bacterium isolated from East Pacific sediment.</title>
        <authorList>
            <person name="Chen X."/>
            <person name="Dong B."/>
            <person name="Chen T."/>
            <person name="Ren N."/>
            <person name="Wang J."/>
            <person name="Xu Y."/>
            <person name="Yang J."/>
            <person name="Zhu S."/>
            <person name="Chen J."/>
        </authorList>
    </citation>
    <scope>NUCLEOTIDE SEQUENCE [LARGE SCALE GENOMIC DNA]</scope>
    <source>
        <strain evidence="2 3">502str22</strain>
    </source>
</reference>
<dbReference type="PANTHER" id="PTHR34980:SF2">
    <property type="entry name" value="INNER MEMBRANE PROTEIN YHAH-RELATED"/>
    <property type="match status" value="1"/>
</dbReference>
<dbReference type="Proteomes" id="UP000677126">
    <property type="component" value="Chromosome"/>
</dbReference>
<feature type="transmembrane region" description="Helical" evidence="1">
    <location>
        <begin position="86"/>
        <end position="109"/>
    </location>
</feature>
<keyword evidence="1" id="KW-0472">Membrane</keyword>
<accession>A0ABX8E9G0</accession>
<feature type="transmembrane region" description="Helical" evidence="1">
    <location>
        <begin position="21"/>
        <end position="44"/>
    </location>
</feature>
<dbReference type="InterPro" id="IPR008523">
    <property type="entry name" value="DUF805"/>
</dbReference>
<keyword evidence="1" id="KW-1133">Transmembrane helix</keyword>
<dbReference type="RefSeq" id="WP_213501314.1">
    <property type="nucleotide sequence ID" value="NZ_CP054856.1"/>
</dbReference>
<dbReference type="PANTHER" id="PTHR34980">
    <property type="entry name" value="INNER MEMBRANE PROTEIN-RELATED-RELATED"/>
    <property type="match status" value="1"/>
</dbReference>
<proteinExistence type="predicted"/>